<evidence type="ECO:0000256" key="8">
    <source>
        <dbReference type="ARBA" id="ARBA00048679"/>
    </source>
</evidence>
<dbReference type="EMBL" id="JX576231">
    <property type="protein sequence ID" value="AFW90587.1"/>
    <property type="molecule type" value="mRNA"/>
</dbReference>
<evidence type="ECO:0000256" key="5">
    <source>
        <dbReference type="ARBA" id="ARBA00022777"/>
    </source>
</evidence>
<protein>
    <recommendedName>
        <fullName evidence="1">non-specific serine/threonine protein kinase</fullName>
        <ecNumber evidence="1">2.7.11.1</ecNumber>
    </recommendedName>
</protein>
<dbReference type="AlphaFoldDB" id="K7VPD3"/>
<sequence>MYRLLHRDPKNRLGSREGANEIKQHPFFRGVNWALIRCMNPPKLDSAPFLGAEAEKEGKDINPEMEDLQTNVF</sequence>
<keyword evidence="6" id="KW-0067">ATP-binding</keyword>
<dbReference type="EC" id="2.7.11.1" evidence="1"/>
<dbReference type="ExpressionAtlas" id="K7VPD3">
    <property type="expression patterns" value="baseline"/>
</dbReference>
<evidence type="ECO:0000256" key="1">
    <source>
        <dbReference type="ARBA" id="ARBA00012513"/>
    </source>
</evidence>
<evidence type="ECO:0000256" key="7">
    <source>
        <dbReference type="ARBA" id="ARBA00047899"/>
    </source>
</evidence>
<evidence type="ECO:0000256" key="9">
    <source>
        <dbReference type="SAM" id="MobiDB-lite"/>
    </source>
</evidence>
<dbReference type="SUPFAM" id="SSF56112">
    <property type="entry name" value="Protein kinase-like (PK-like)"/>
    <property type="match status" value="1"/>
</dbReference>
<name>K7VPD3_SOLTU</name>
<evidence type="ECO:0000256" key="3">
    <source>
        <dbReference type="ARBA" id="ARBA00022679"/>
    </source>
</evidence>
<evidence type="ECO:0000256" key="2">
    <source>
        <dbReference type="ARBA" id="ARBA00022527"/>
    </source>
</evidence>
<dbReference type="GO" id="GO:0005524">
    <property type="term" value="F:ATP binding"/>
    <property type="evidence" value="ECO:0007669"/>
    <property type="project" value="UniProtKB-KW"/>
</dbReference>
<reference evidence="10" key="1">
    <citation type="journal article" date="2014" name="Mol. Genet. Genomics">
        <title>A systematic exploration of high-temperature stress-responsive genes in potato using large-scale yeast functional screening.</title>
        <authorList>
            <person name="Gangadhar B.H."/>
            <person name="Yu J.W."/>
            <person name="Sajeesh K."/>
            <person name="Park S.W."/>
        </authorList>
    </citation>
    <scope>NUCLEOTIDE SEQUENCE</scope>
</reference>
<keyword evidence="2" id="KW-0723">Serine/threonine-protein kinase</keyword>
<comment type="catalytic activity">
    <reaction evidence="8">
        <text>L-seryl-[protein] + ATP = O-phospho-L-seryl-[protein] + ADP + H(+)</text>
        <dbReference type="Rhea" id="RHEA:17989"/>
        <dbReference type="Rhea" id="RHEA-COMP:9863"/>
        <dbReference type="Rhea" id="RHEA-COMP:11604"/>
        <dbReference type="ChEBI" id="CHEBI:15378"/>
        <dbReference type="ChEBI" id="CHEBI:29999"/>
        <dbReference type="ChEBI" id="CHEBI:30616"/>
        <dbReference type="ChEBI" id="CHEBI:83421"/>
        <dbReference type="ChEBI" id="CHEBI:456216"/>
        <dbReference type="EC" id="2.7.11.1"/>
    </reaction>
</comment>
<dbReference type="GO" id="GO:0004674">
    <property type="term" value="F:protein serine/threonine kinase activity"/>
    <property type="evidence" value="ECO:0007669"/>
    <property type="project" value="UniProtKB-KW"/>
</dbReference>
<proteinExistence type="evidence at transcript level"/>
<organism evidence="10">
    <name type="scientific">Solanum tuberosum</name>
    <name type="common">Potato</name>
    <dbReference type="NCBI Taxonomy" id="4113"/>
    <lineage>
        <taxon>Eukaryota</taxon>
        <taxon>Viridiplantae</taxon>
        <taxon>Streptophyta</taxon>
        <taxon>Embryophyta</taxon>
        <taxon>Tracheophyta</taxon>
        <taxon>Spermatophyta</taxon>
        <taxon>Magnoliopsida</taxon>
        <taxon>eudicotyledons</taxon>
        <taxon>Gunneridae</taxon>
        <taxon>Pentapetalae</taxon>
        <taxon>asterids</taxon>
        <taxon>lamiids</taxon>
        <taxon>Solanales</taxon>
        <taxon>Solanaceae</taxon>
        <taxon>Solanoideae</taxon>
        <taxon>Solaneae</taxon>
        <taxon>Solanum</taxon>
    </lineage>
</organism>
<dbReference type="Gene3D" id="1.10.510.10">
    <property type="entry name" value="Transferase(Phosphotransferase) domain 1"/>
    <property type="match status" value="1"/>
</dbReference>
<accession>K7VPD3</accession>
<evidence type="ECO:0000256" key="6">
    <source>
        <dbReference type="ARBA" id="ARBA00022840"/>
    </source>
</evidence>
<dbReference type="InterPro" id="IPR011009">
    <property type="entry name" value="Kinase-like_dom_sf"/>
</dbReference>
<comment type="catalytic activity">
    <reaction evidence="7">
        <text>L-threonyl-[protein] + ATP = O-phospho-L-threonyl-[protein] + ADP + H(+)</text>
        <dbReference type="Rhea" id="RHEA:46608"/>
        <dbReference type="Rhea" id="RHEA-COMP:11060"/>
        <dbReference type="Rhea" id="RHEA-COMP:11605"/>
        <dbReference type="ChEBI" id="CHEBI:15378"/>
        <dbReference type="ChEBI" id="CHEBI:30013"/>
        <dbReference type="ChEBI" id="CHEBI:30616"/>
        <dbReference type="ChEBI" id="CHEBI:61977"/>
        <dbReference type="ChEBI" id="CHEBI:456216"/>
        <dbReference type="EC" id="2.7.11.1"/>
    </reaction>
</comment>
<evidence type="ECO:0000256" key="4">
    <source>
        <dbReference type="ARBA" id="ARBA00022741"/>
    </source>
</evidence>
<keyword evidence="5" id="KW-0418">Kinase</keyword>
<keyword evidence="3" id="KW-0808">Transferase</keyword>
<evidence type="ECO:0000313" key="10">
    <source>
        <dbReference type="EMBL" id="AFW90587.1"/>
    </source>
</evidence>
<feature type="region of interest" description="Disordered" evidence="9">
    <location>
        <begin position="1"/>
        <end position="20"/>
    </location>
</feature>
<keyword evidence="4" id="KW-0547">Nucleotide-binding</keyword>
<dbReference type="PANTHER" id="PTHR45637">
    <property type="entry name" value="FLIPPASE KINASE 1-RELATED"/>
    <property type="match status" value="1"/>
</dbReference>